<reference evidence="7" key="1">
    <citation type="submission" date="2014-11" db="EMBL/GenBank/DDBJ databases">
        <authorList>
            <person name="Otto D Thomas"/>
            <person name="Naeem Raeece"/>
        </authorList>
    </citation>
    <scope>NUCLEOTIDE SEQUENCE</scope>
</reference>
<dbReference type="Pfam" id="PF07992">
    <property type="entry name" value="Pyr_redox_2"/>
    <property type="match status" value="1"/>
</dbReference>
<protein>
    <recommendedName>
        <fullName evidence="6">FAD/NAD(P)-binding domain-containing protein</fullName>
    </recommendedName>
</protein>
<gene>
    <name evidence="7" type="ORF">Cvel_4400</name>
</gene>
<feature type="domain" description="FAD/NAD(P)-binding" evidence="6">
    <location>
        <begin position="13"/>
        <end position="271"/>
    </location>
</feature>
<evidence type="ECO:0000259" key="6">
    <source>
        <dbReference type="Pfam" id="PF07992"/>
    </source>
</evidence>
<dbReference type="SUPFAM" id="SSF51905">
    <property type="entry name" value="FAD/NAD(P)-binding domain"/>
    <property type="match status" value="1"/>
</dbReference>
<evidence type="ECO:0000256" key="3">
    <source>
        <dbReference type="ARBA" id="ARBA00022827"/>
    </source>
</evidence>
<dbReference type="GO" id="GO:0050660">
    <property type="term" value="F:flavin adenine dinucleotide binding"/>
    <property type="evidence" value="ECO:0007669"/>
    <property type="project" value="TreeGrafter"/>
</dbReference>
<evidence type="ECO:0000313" key="7">
    <source>
        <dbReference type="EMBL" id="CEM25745.1"/>
    </source>
</evidence>
<evidence type="ECO:0000256" key="5">
    <source>
        <dbReference type="SAM" id="MobiDB-lite"/>
    </source>
</evidence>
<comment type="similarity">
    <text evidence="1">Belongs to the FAD-dependent oxidoreductase family.</text>
</comment>
<proteinExistence type="inferred from homology"/>
<dbReference type="InterPro" id="IPR023753">
    <property type="entry name" value="FAD/NAD-binding_dom"/>
</dbReference>
<dbReference type="Gene3D" id="3.50.50.60">
    <property type="entry name" value="FAD/NAD(P)-binding domain"/>
    <property type="match status" value="2"/>
</dbReference>
<dbReference type="PANTHER" id="PTHR43735:SF3">
    <property type="entry name" value="FERROPTOSIS SUPPRESSOR PROTEIN 1"/>
    <property type="match status" value="1"/>
</dbReference>
<dbReference type="PRINTS" id="PR00368">
    <property type="entry name" value="FADPNR"/>
</dbReference>
<feature type="region of interest" description="Disordered" evidence="5">
    <location>
        <begin position="381"/>
        <end position="407"/>
    </location>
</feature>
<name>A0A0G4G9X2_9ALVE</name>
<dbReference type="PANTHER" id="PTHR43735">
    <property type="entry name" value="APOPTOSIS-INDUCING FACTOR 1"/>
    <property type="match status" value="1"/>
</dbReference>
<keyword evidence="4" id="KW-0560">Oxidoreductase</keyword>
<keyword evidence="3" id="KW-0274">FAD</keyword>
<dbReference type="PRINTS" id="PR00469">
    <property type="entry name" value="PNDRDTASEII"/>
</dbReference>
<evidence type="ECO:0000256" key="1">
    <source>
        <dbReference type="ARBA" id="ARBA00006442"/>
    </source>
</evidence>
<dbReference type="EMBL" id="CDMZ01001015">
    <property type="protein sequence ID" value="CEM25745.1"/>
    <property type="molecule type" value="Genomic_DNA"/>
</dbReference>
<evidence type="ECO:0000256" key="2">
    <source>
        <dbReference type="ARBA" id="ARBA00022630"/>
    </source>
</evidence>
<accession>A0A0G4G9X2</accession>
<dbReference type="VEuPathDB" id="CryptoDB:Cvel_4400"/>
<keyword evidence="2" id="KW-0285">Flavoprotein</keyword>
<dbReference type="InterPro" id="IPR036188">
    <property type="entry name" value="FAD/NAD-bd_sf"/>
</dbReference>
<organism evidence="7">
    <name type="scientific">Chromera velia CCMP2878</name>
    <dbReference type="NCBI Taxonomy" id="1169474"/>
    <lineage>
        <taxon>Eukaryota</taxon>
        <taxon>Sar</taxon>
        <taxon>Alveolata</taxon>
        <taxon>Colpodellida</taxon>
        <taxon>Chromeraceae</taxon>
        <taxon>Chromera</taxon>
    </lineage>
</organism>
<dbReference type="GO" id="GO:0005737">
    <property type="term" value="C:cytoplasm"/>
    <property type="evidence" value="ECO:0007669"/>
    <property type="project" value="TreeGrafter"/>
</dbReference>
<dbReference type="AlphaFoldDB" id="A0A0G4G9X2"/>
<evidence type="ECO:0000256" key="4">
    <source>
        <dbReference type="ARBA" id="ARBA00023002"/>
    </source>
</evidence>
<sequence length="407" mass="42249">MGAGSSVPVKQVSVVIIGGGPAGLSAAKSLEGLKGVKKVTLLDKKDHFDPVISQPRRLVEPSFADATLVKWEDMMTPSSAEVKVVKEVEAVSPGSVKFVLASSGESETLSADVIVVATGSSSRSEFVKNNEGKPLETYLGFFRDFSEKLKVSKGVVVVGGNDTGVEIAGEIATDFPTTKVTLVHSRPHLLAYPEVGALAEKSMTALGVTVCLEDRLDAQDVIGGTPTTLTTQKGTVIPDVQCVINCTGVKPNSGFLPSSALDGQGRVKVDVGTLVCEALTTPSCLTLAIGDVSDAANDGGHFVEAETMGIAAAKVIATYCLKGEVPSQPVYSRKNMLNGKTVVSIGRNDGAGNLLFTGRAIGKMKAKDMFMQKSLNSGVMKSNAPRKIASKGPPDAKKGYKAAGCCG</sequence>
<dbReference type="GO" id="GO:0004174">
    <property type="term" value="F:electron-transferring-flavoprotein dehydrogenase activity"/>
    <property type="evidence" value="ECO:0007669"/>
    <property type="project" value="TreeGrafter"/>
</dbReference>